<dbReference type="RefSeq" id="WP_092196936.1">
    <property type="nucleotide sequence ID" value="NZ_FOND01000006.1"/>
</dbReference>
<sequence>MSRGYRRRWADVRTAAVAAAATGLCAWAVAPGTVGALERRVFTAVNGWPDTLQWPLWSFQILGVLGMPLLVAAVALLLRRWRLALALALLVPLKLVVERELLKVLVQRERPGTTIPGAVLRDVPSAGLSFPSGHAVVAFGIVVLLAPYLRRRWLLVVVALALLNSVARAYLGGHAPLDVLGGAAAGAAAGALLNLLVGVPSTAGPPLRAPVALRGGRALPGG</sequence>
<dbReference type="OrthoDB" id="5194942at2"/>
<proteinExistence type="predicted"/>
<gene>
    <name evidence="3" type="ORF">SAMN05216574_106191</name>
</gene>
<dbReference type="Gene3D" id="1.20.144.10">
    <property type="entry name" value="Phosphatidic acid phosphatase type 2/haloperoxidase"/>
    <property type="match status" value="1"/>
</dbReference>
<feature type="transmembrane region" description="Helical" evidence="1">
    <location>
        <begin position="179"/>
        <end position="199"/>
    </location>
</feature>
<dbReference type="Pfam" id="PF01569">
    <property type="entry name" value="PAP2"/>
    <property type="match status" value="1"/>
</dbReference>
<dbReference type="STRING" id="1798228.SAMN05216574_106191"/>
<dbReference type="InterPro" id="IPR036938">
    <property type="entry name" value="PAP2/HPO_sf"/>
</dbReference>
<feature type="transmembrane region" description="Helical" evidence="1">
    <location>
        <begin position="153"/>
        <end position="173"/>
    </location>
</feature>
<dbReference type="InterPro" id="IPR000326">
    <property type="entry name" value="PAP2/HPO"/>
</dbReference>
<evidence type="ECO:0000313" key="4">
    <source>
        <dbReference type="Proteomes" id="UP000198589"/>
    </source>
</evidence>
<dbReference type="Proteomes" id="UP000198589">
    <property type="component" value="Unassembled WGS sequence"/>
</dbReference>
<keyword evidence="1" id="KW-1133">Transmembrane helix</keyword>
<keyword evidence="1" id="KW-0812">Transmembrane</keyword>
<feature type="transmembrane region" description="Helical" evidence="1">
    <location>
        <begin position="12"/>
        <end position="37"/>
    </location>
</feature>
<evidence type="ECO:0000313" key="3">
    <source>
        <dbReference type="EMBL" id="SFE86058.1"/>
    </source>
</evidence>
<accession>A0A1I2E0F1</accession>
<protein>
    <submittedName>
        <fullName evidence="3">Undecaprenyl-diphosphatase</fullName>
    </submittedName>
</protein>
<dbReference type="PANTHER" id="PTHR14969:SF13">
    <property type="entry name" value="AT30094P"/>
    <property type="match status" value="1"/>
</dbReference>
<evidence type="ECO:0000259" key="2">
    <source>
        <dbReference type="SMART" id="SM00014"/>
    </source>
</evidence>
<keyword evidence="4" id="KW-1185">Reference proteome</keyword>
<dbReference type="EMBL" id="FOND01000006">
    <property type="protein sequence ID" value="SFE86058.1"/>
    <property type="molecule type" value="Genomic_DNA"/>
</dbReference>
<dbReference type="AlphaFoldDB" id="A0A1I2E0F1"/>
<dbReference type="SMART" id="SM00014">
    <property type="entry name" value="acidPPc"/>
    <property type="match status" value="1"/>
</dbReference>
<feature type="transmembrane region" description="Helical" evidence="1">
    <location>
        <begin position="57"/>
        <end position="78"/>
    </location>
</feature>
<evidence type="ECO:0000256" key="1">
    <source>
        <dbReference type="SAM" id="Phobius"/>
    </source>
</evidence>
<feature type="domain" description="Phosphatidic acid phosphatase type 2/haloperoxidase" evidence="2">
    <location>
        <begin position="83"/>
        <end position="194"/>
    </location>
</feature>
<organism evidence="3 4">
    <name type="scientific">Blastococcus tunisiensis</name>
    <dbReference type="NCBI Taxonomy" id="1798228"/>
    <lineage>
        <taxon>Bacteria</taxon>
        <taxon>Bacillati</taxon>
        <taxon>Actinomycetota</taxon>
        <taxon>Actinomycetes</taxon>
        <taxon>Geodermatophilales</taxon>
        <taxon>Geodermatophilaceae</taxon>
        <taxon>Blastococcus</taxon>
    </lineage>
</organism>
<feature type="transmembrane region" description="Helical" evidence="1">
    <location>
        <begin position="126"/>
        <end position="146"/>
    </location>
</feature>
<keyword evidence="1" id="KW-0472">Membrane</keyword>
<dbReference type="SUPFAM" id="SSF48317">
    <property type="entry name" value="Acid phosphatase/Vanadium-dependent haloperoxidase"/>
    <property type="match status" value="1"/>
</dbReference>
<name>A0A1I2E0F1_9ACTN</name>
<reference evidence="4" key="1">
    <citation type="submission" date="2016-10" db="EMBL/GenBank/DDBJ databases">
        <authorList>
            <person name="Varghese N."/>
            <person name="Submissions S."/>
        </authorList>
    </citation>
    <scope>NUCLEOTIDE SEQUENCE [LARGE SCALE GENOMIC DNA]</scope>
    <source>
        <strain evidence="4">DSM 46838</strain>
    </source>
</reference>
<dbReference type="PANTHER" id="PTHR14969">
    <property type="entry name" value="SPHINGOSINE-1-PHOSPHATE PHOSPHOHYDROLASE"/>
    <property type="match status" value="1"/>
</dbReference>